<dbReference type="Gene3D" id="3.40.630.30">
    <property type="match status" value="1"/>
</dbReference>
<dbReference type="InterPro" id="IPR051531">
    <property type="entry name" value="N-acetyltransferase"/>
</dbReference>
<name>A0A6A6J8Y0_WESOR</name>
<feature type="region of interest" description="Disordered" evidence="4">
    <location>
        <begin position="1"/>
        <end position="67"/>
    </location>
</feature>
<keyword evidence="7" id="KW-1185">Reference proteome</keyword>
<dbReference type="Proteomes" id="UP000800097">
    <property type="component" value="Unassembled WGS sequence"/>
</dbReference>
<dbReference type="PANTHER" id="PTHR43792:SF8">
    <property type="entry name" value="[RIBOSOMAL PROTEIN US5]-ALANINE N-ACETYLTRANSFERASE"/>
    <property type="match status" value="1"/>
</dbReference>
<proteinExistence type="inferred from homology"/>
<dbReference type="OrthoDB" id="630895at2759"/>
<dbReference type="InterPro" id="IPR016181">
    <property type="entry name" value="Acyl_CoA_acyltransferase"/>
</dbReference>
<evidence type="ECO:0000256" key="4">
    <source>
        <dbReference type="SAM" id="MobiDB-lite"/>
    </source>
</evidence>
<keyword evidence="2 6" id="KW-0012">Acyltransferase</keyword>
<evidence type="ECO:0000256" key="1">
    <source>
        <dbReference type="ARBA" id="ARBA00022679"/>
    </source>
</evidence>
<dbReference type="InterPro" id="IPR000182">
    <property type="entry name" value="GNAT_dom"/>
</dbReference>
<dbReference type="Pfam" id="PF13302">
    <property type="entry name" value="Acetyltransf_3"/>
    <property type="match status" value="1"/>
</dbReference>
<feature type="compositionally biased region" description="Pro residues" evidence="4">
    <location>
        <begin position="18"/>
        <end position="38"/>
    </location>
</feature>
<gene>
    <name evidence="6" type="ORF">EI97DRAFT_426379</name>
</gene>
<protein>
    <submittedName>
        <fullName evidence="6">Acyl-CoA N-acyltransferase</fullName>
    </submittedName>
</protein>
<reference evidence="6" key="1">
    <citation type="journal article" date="2020" name="Stud. Mycol.">
        <title>101 Dothideomycetes genomes: a test case for predicting lifestyles and emergence of pathogens.</title>
        <authorList>
            <person name="Haridas S."/>
            <person name="Albert R."/>
            <person name="Binder M."/>
            <person name="Bloem J."/>
            <person name="Labutti K."/>
            <person name="Salamov A."/>
            <person name="Andreopoulos B."/>
            <person name="Baker S."/>
            <person name="Barry K."/>
            <person name="Bills G."/>
            <person name="Bluhm B."/>
            <person name="Cannon C."/>
            <person name="Castanera R."/>
            <person name="Culley D."/>
            <person name="Daum C."/>
            <person name="Ezra D."/>
            <person name="Gonzalez J."/>
            <person name="Henrissat B."/>
            <person name="Kuo A."/>
            <person name="Liang C."/>
            <person name="Lipzen A."/>
            <person name="Lutzoni F."/>
            <person name="Magnuson J."/>
            <person name="Mondo S."/>
            <person name="Nolan M."/>
            <person name="Ohm R."/>
            <person name="Pangilinan J."/>
            <person name="Park H.-J."/>
            <person name="Ramirez L."/>
            <person name="Alfaro M."/>
            <person name="Sun H."/>
            <person name="Tritt A."/>
            <person name="Yoshinaga Y."/>
            <person name="Zwiers L.-H."/>
            <person name="Turgeon B."/>
            <person name="Goodwin S."/>
            <person name="Spatafora J."/>
            <person name="Crous P."/>
            <person name="Grigoriev I."/>
        </authorList>
    </citation>
    <scope>NUCLEOTIDE SEQUENCE</scope>
    <source>
        <strain evidence="6">CBS 379.55</strain>
    </source>
</reference>
<organism evidence="6 7">
    <name type="scientific">Westerdykella ornata</name>
    <dbReference type="NCBI Taxonomy" id="318751"/>
    <lineage>
        <taxon>Eukaryota</taxon>
        <taxon>Fungi</taxon>
        <taxon>Dikarya</taxon>
        <taxon>Ascomycota</taxon>
        <taxon>Pezizomycotina</taxon>
        <taxon>Dothideomycetes</taxon>
        <taxon>Pleosporomycetidae</taxon>
        <taxon>Pleosporales</taxon>
        <taxon>Sporormiaceae</taxon>
        <taxon>Westerdykella</taxon>
    </lineage>
</organism>
<evidence type="ECO:0000313" key="6">
    <source>
        <dbReference type="EMBL" id="KAF2272448.1"/>
    </source>
</evidence>
<feature type="compositionally biased region" description="Low complexity" evidence="4">
    <location>
        <begin position="1"/>
        <end position="17"/>
    </location>
</feature>
<sequence length="275" mass="30434">MTTMATPQPAPTSTISSPPLPNPLLTPPAPSHPSPSPSNIPSNTVPSQCTPNLNPLDPSLPYPPPILHTTKHRLPLRPMHPLDAPSMAIACAPASITEYMSLAFAHPYTLAHAERWIEMNLRDKLPNYVFTIPEEGVAEDIIGGIGLKRGSDVHAHTAELGYWLAEPHWRKGYMTDVLASFIAWVFDCDSPAAQEEKRRTNAEGISRLCAMVFSGNEASMNVLRKCGFVQEGVLRGHVWKKGRVMDLHVFGLGRGEWLERQGRERRESKVKGERK</sequence>
<evidence type="ECO:0000256" key="3">
    <source>
        <dbReference type="ARBA" id="ARBA00038502"/>
    </source>
</evidence>
<comment type="similarity">
    <text evidence="3">Belongs to the acetyltransferase family. RimJ subfamily.</text>
</comment>
<dbReference type="PANTHER" id="PTHR43792">
    <property type="entry name" value="GNAT FAMILY, PUTATIVE (AFU_ORTHOLOGUE AFUA_3G00765)-RELATED-RELATED"/>
    <property type="match status" value="1"/>
</dbReference>
<feature type="domain" description="N-acetyltransferase" evidence="5">
    <location>
        <begin position="87"/>
        <end position="250"/>
    </location>
</feature>
<feature type="compositionally biased region" description="Low complexity" evidence="4">
    <location>
        <begin position="39"/>
        <end position="57"/>
    </location>
</feature>
<keyword evidence="1 6" id="KW-0808">Transferase</keyword>
<dbReference type="PROSITE" id="PS51186">
    <property type="entry name" value="GNAT"/>
    <property type="match status" value="1"/>
</dbReference>
<evidence type="ECO:0000256" key="2">
    <source>
        <dbReference type="ARBA" id="ARBA00023315"/>
    </source>
</evidence>
<dbReference type="GO" id="GO:0016747">
    <property type="term" value="F:acyltransferase activity, transferring groups other than amino-acyl groups"/>
    <property type="evidence" value="ECO:0007669"/>
    <property type="project" value="InterPro"/>
</dbReference>
<dbReference type="RefSeq" id="XP_033649987.1">
    <property type="nucleotide sequence ID" value="XM_033797190.1"/>
</dbReference>
<evidence type="ECO:0000313" key="7">
    <source>
        <dbReference type="Proteomes" id="UP000800097"/>
    </source>
</evidence>
<dbReference type="EMBL" id="ML986521">
    <property type="protein sequence ID" value="KAF2272448.1"/>
    <property type="molecule type" value="Genomic_DNA"/>
</dbReference>
<accession>A0A6A6J8Y0</accession>
<dbReference type="AlphaFoldDB" id="A0A6A6J8Y0"/>
<evidence type="ECO:0000259" key="5">
    <source>
        <dbReference type="PROSITE" id="PS51186"/>
    </source>
</evidence>
<dbReference type="SUPFAM" id="SSF55729">
    <property type="entry name" value="Acyl-CoA N-acyltransferases (Nat)"/>
    <property type="match status" value="1"/>
</dbReference>
<dbReference type="GeneID" id="54550365"/>